<evidence type="ECO:0000313" key="2">
    <source>
        <dbReference type="Proteomes" id="UP001562178"/>
    </source>
</evidence>
<dbReference type="Proteomes" id="UP001562178">
    <property type="component" value="Unassembled WGS sequence"/>
</dbReference>
<comment type="caution">
    <text evidence="1">The sequence shown here is derived from an EMBL/GenBank/DDBJ whole genome shotgun (WGS) entry which is preliminary data.</text>
</comment>
<dbReference type="Pfam" id="PF05962">
    <property type="entry name" value="HutD"/>
    <property type="match status" value="1"/>
</dbReference>
<dbReference type="CDD" id="cd20293">
    <property type="entry name" value="cupin_HutD_N"/>
    <property type="match status" value="1"/>
</dbReference>
<dbReference type="InterPro" id="IPR010282">
    <property type="entry name" value="Uncharacterised_HutD/Ves"/>
</dbReference>
<dbReference type="PANTHER" id="PTHR37943">
    <property type="entry name" value="PROTEIN VES"/>
    <property type="match status" value="1"/>
</dbReference>
<keyword evidence="2" id="KW-1185">Reference proteome</keyword>
<organism evidence="1 2">
    <name type="scientific">Comamonas sediminis</name>
    <dbReference type="NCBI Taxonomy" id="1783360"/>
    <lineage>
        <taxon>Bacteria</taxon>
        <taxon>Pseudomonadati</taxon>
        <taxon>Pseudomonadota</taxon>
        <taxon>Betaproteobacteria</taxon>
        <taxon>Burkholderiales</taxon>
        <taxon>Comamonadaceae</taxon>
        <taxon>Comamonas</taxon>
    </lineage>
</organism>
<dbReference type="Gene3D" id="2.60.120.10">
    <property type="entry name" value="Jelly Rolls"/>
    <property type="match status" value="1"/>
</dbReference>
<dbReference type="PANTHER" id="PTHR37943:SF1">
    <property type="entry name" value="PROTEIN VES"/>
    <property type="match status" value="1"/>
</dbReference>
<gene>
    <name evidence="1" type="ORF">AB7A72_13660</name>
</gene>
<dbReference type="InterPro" id="IPR014710">
    <property type="entry name" value="RmlC-like_jellyroll"/>
</dbReference>
<protein>
    <submittedName>
        <fullName evidence="1">HutD family protein</fullName>
    </submittedName>
</protein>
<dbReference type="InterPro" id="IPR011051">
    <property type="entry name" value="RmlC_Cupin_sf"/>
</dbReference>
<name>A0ABV4B3I1_9BURK</name>
<evidence type="ECO:0000313" key="1">
    <source>
        <dbReference type="EMBL" id="MEY2252059.1"/>
    </source>
</evidence>
<dbReference type="SUPFAM" id="SSF51182">
    <property type="entry name" value="RmlC-like cupins"/>
    <property type="match status" value="1"/>
</dbReference>
<dbReference type="RefSeq" id="WP_369460297.1">
    <property type="nucleotide sequence ID" value="NZ_JBGBDC010000005.1"/>
</dbReference>
<accession>A0ABV4B3I1</accession>
<sequence>MSMQFFSSSALPATPWKNGGGTTQEVLCWPPGASIDSFAWRISIAQIASSGPFSAFAGVDRIITLLDGDGVHLQAADGSVDHLLQHCLQPFAFSGDVALDCQLLGGASQDLNVMTRRGRVQAQVTIHRGARLALTSAQGMLLARAGSWRLPAQSAALTAGGEDGLYWTAALGQPLQLEASSHDAWLIAVALQEVAAGV</sequence>
<proteinExistence type="predicted"/>
<dbReference type="EMBL" id="JBGBDC010000005">
    <property type="protein sequence ID" value="MEY2252059.1"/>
    <property type="molecule type" value="Genomic_DNA"/>
</dbReference>
<reference evidence="1 2" key="1">
    <citation type="journal article" date="2016" name="Int. J. Syst. Evol. Microbiol.">
        <title>Description of Comamonas sediminis sp. nov., isolated from lagoon sediments.</title>
        <authorList>
            <person name="Subhash Y."/>
            <person name="Bang J.J."/>
            <person name="You T.H."/>
            <person name="Lee S.S."/>
        </authorList>
    </citation>
    <scope>NUCLEOTIDE SEQUENCE [LARGE SCALE GENOMIC DNA]</scope>
    <source>
        <strain evidence="1 2">JCM 31169</strain>
    </source>
</reference>